<reference evidence="2 3" key="1">
    <citation type="submission" date="2024-06" db="EMBL/GenBank/DDBJ databases">
        <title>Genomic Encyclopedia of Type Strains, Phase IV (KMG-IV): sequencing the most valuable type-strain genomes for metagenomic binning, comparative biology and taxonomic classification.</title>
        <authorList>
            <person name="Goeker M."/>
        </authorList>
    </citation>
    <scope>NUCLEOTIDE SEQUENCE [LARGE SCALE GENOMIC DNA]</scope>
    <source>
        <strain evidence="2 3">DSM 28303</strain>
    </source>
</reference>
<keyword evidence="3" id="KW-1185">Reference proteome</keyword>
<feature type="compositionally biased region" description="Basic and acidic residues" evidence="1">
    <location>
        <begin position="43"/>
        <end position="55"/>
    </location>
</feature>
<evidence type="ECO:0000313" key="2">
    <source>
        <dbReference type="EMBL" id="MET3557566.1"/>
    </source>
</evidence>
<proteinExistence type="predicted"/>
<feature type="region of interest" description="Disordered" evidence="1">
    <location>
        <begin position="31"/>
        <end position="55"/>
    </location>
</feature>
<dbReference type="Proteomes" id="UP001549122">
    <property type="component" value="Unassembled WGS sequence"/>
</dbReference>
<accession>A0ABV2FG86</accession>
<gene>
    <name evidence="2" type="ORF">ABID29_000676</name>
</gene>
<protein>
    <submittedName>
        <fullName evidence="2">Uncharacterized protein</fullName>
    </submittedName>
</protein>
<evidence type="ECO:0000256" key="1">
    <source>
        <dbReference type="SAM" id="MobiDB-lite"/>
    </source>
</evidence>
<dbReference type="EMBL" id="JBEPLO010000005">
    <property type="protein sequence ID" value="MET3557566.1"/>
    <property type="molecule type" value="Genomic_DNA"/>
</dbReference>
<sequence length="55" mass="6088">MFPISDPFSNHLLLALSLLIRWNLFHPALSSLAKGTPGSYDDWSERDGSGEKLAD</sequence>
<evidence type="ECO:0000313" key="3">
    <source>
        <dbReference type="Proteomes" id="UP001549122"/>
    </source>
</evidence>
<name>A0ABV2FG86_9STRE</name>
<organism evidence="2 3">
    <name type="scientific">Streptococcus rupicaprae</name>
    <dbReference type="NCBI Taxonomy" id="759619"/>
    <lineage>
        <taxon>Bacteria</taxon>
        <taxon>Bacillati</taxon>
        <taxon>Bacillota</taxon>
        <taxon>Bacilli</taxon>
        <taxon>Lactobacillales</taxon>
        <taxon>Streptococcaceae</taxon>
        <taxon>Streptococcus</taxon>
    </lineage>
</organism>
<comment type="caution">
    <text evidence="2">The sequence shown here is derived from an EMBL/GenBank/DDBJ whole genome shotgun (WGS) entry which is preliminary data.</text>
</comment>